<accession>A0A504JMN7</accession>
<dbReference type="EMBL" id="VFWZ01000002">
    <property type="protein sequence ID" value="TPN87680.1"/>
    <property type="molecule type" value="Genomic_DNA"/>
</dbReference>
<name>A0A504JMN7_9FLAO</name>
<evidence type="ECO:0008006" key="3">
    <source>
        <dbReference type="Google" id="ProtNLM"/>
    </source>
</evidence>
<sequence length="308" mass="34639">MKKILYIGLFFLTLISCEEVFFEEDLEEEMINLLAPIDEAIVRNTAVTFSWEPVDQATEYLLQVAQPNFENATQIVLDTTVTSVSFTSNLIKNEYEWRIRAQNSGSSTPYATAKFTVLENEEFSARQVVLTAPENNALNNTNETILQWQNVTDATSYKIQLLNSSNEVVQEETTTDTSITITFPEGVTQWQVRAENNTQNTFYSTRTITIDSEAPKQPVNSAPANDATLTETTVNFSWTRETVAGTAEFDSIFIYKDVGLTQLATKDRVTSPSEIALETSTTYYWFIKAFDEAGNESESGTVSRFTIN</sequence>
<proteinExistence type="predicted"/>
<gene>
    <name evidence="1" type="ORF">FHK87_08880</name>
</gene>
<organism evidence="1 2">
    <name type="scientific">Aquimarina algicola</name>
    <dbReference type="NCBI Taxonomy" id="2589995"/>
    <lineage>
        <taxon>Bacteria</taxon>
        <taxon>Pseudomonadati</taxon>
        <taxon>Bacteroidota</taxon>
        <taxon>Flavobacteriia</taxon>
        <taxon>Flavobacteriales</taxon>
        <taxon>Flavobacteriaceae</taxon>
        <taxon>Aquimarina</taxon>
    </lineage>
</organism>
<dbReference type="OrthoDB" id="1121506at2"/>
<protein>
    <recommendedName>
        <fullName evidence="3">Fibronectin type-III domain-containing protein</fullName>
    </recommendedName>
</protein>
<dbReference type="SUPFAM" id="SSF49265">
    <property type="entry name" value="Fibronectin type III"/>
    <property type="match status" value="1"/>
</dbReference>
<reference evidence="1 2" key="1">
    <citation type="submission" date="2019-06" db="EMBL/GenBank/DDBJ databases">
        <authorList>
            <person name="Meng X."/>
        </authorList>
    </citation>
    <scope>NUCLEOTIDE SEQUENCE [LARGE SCALE GENOMIC DNA]</scope>
    <source>
        <strain evidence="1 2">M625</strain>
    </source>
</reference>
<comment type="caution">
    <text evidence="1">The sequence shown here is derived from an EMBL/GenBank/DDBJ whole genome shotgun (WGS) entry which is preliminary data.</text>
</comment>
<keyword evidence="2" id="KW-1185">Reference proteome</keyword>
<dbReference type="Gene3D" id="2.60.40.10">
    <property type="entry name" value="Immunoglobulins"/>
    <property type="match status" value="3"/>
</dbReference>
<evidence type="ECO:0000313" key="1">
    <source>
        <dbReference type="EMBL" id="TPN87680.1"/>
    </source>
</evidence>
<dbReference type="RefSeq" id="WP_140592320.1">
    <property type="nucleotide sequence ID" value="NZ_VFWZ01000002.1"/>
</dbReference>
<dbReference type="InterPro" id="IPR036116">
    <property type="entry name" value="FN3_sf"/>
</dbReference>
<evidence type="ECO:0000313" key="2">
    <source>
        <dbReference type="Proteomes" id="UP000315540"/>
    </source>
</evidence>
<dbReference type="PROSITE" id="PS51257">
    <property type="entry name" value="PROKAR_LIPOPROTEIN"/>
    <property type="match status" value="1"/>
</dbReference>
<dbReference type="InterPro" id="IPR013783">
    <property type="entry name" value="Ig-like_fold"/>
</dbReference>
<dbReference type="AlphaFoldDB" id="A0A504JMN7"/>
<dbReference type="Proteomes" id="UP000315540">
    <property type="component" value="Unassembled WGS sequence"/>
</dbReference>